<evidence type="ECO:0000256" key="9">
    <source>
        <dbReference type="ARBA" id="ARBA00022723"/>
    </source>
</evidence>
<evidence type="ECO:0000256" key="6">
    <source>
        <dbReference type="ARBA" id="ARBA00012142"/>
    </source>
</evidence>
<evidence type="ECO:0000313" key="23">
    <source>
        <dbReference type="Proteomes" id="UP000578819"/>
    </source>
</evidence>
<comment type="similarity">
    <text evidence="4 19">Belongs to the pyruvate kinase family.</text>
</comment>
<evidence type="ECO:0000256" key="17">
    <source>
        <dbReference type="ARBA" id="ARBA00048152"/>
    </source>
</evidence>
<feature type="domain" description="Pyruvate kinase barrel" evidence="20">
    <location>
        <begin position="3"/>
        <end position="323"/>
    </location>
</feature>
<keyword evidence="9" id="KW-0479">Metal-binding</keyword>
<keyword evidence="12" id="KW-0067">ATP-binding</keyword>
<keyword evidence="23" id="KW-1185">Reference proteome</keyword>
<dbReference type="FunFam" id="2.40.33.10:FF:000001">
    <property type="entry name" value="Pyruvate kinase"/>
    <property type="match status" value="1"/>
</dbReference>
<evidence type="ECO:0000256" key="4">
    <source>
        <dbReference type="ARBA" id="ARBA00008663"/>
    </source>
</evidence>
<dbReference type="PANTHER" id="PTHR11817">
    <property type="entry name" value="PYRUVATE KINASE"/>
    <property type="match status" value="1"/>
</dbReference>
<evidence type="ECO:0000256" key="13">
    <source>
        <dbReference type="ARBA" id="ARBA00022842"/>
    </source>
</evidence>
<evidence type="ECO:0000256" key="18">
    <source>
        <dbReference type="NCBIfam" id="TIGR01064"/>
    </source>
</evidence>
<evidence type="ECO:0000256" key="10">
    <source>
        <dbReference type="ARBA" id="ARBA00022741"/>
    </source>
</evidence>
<protein>
    <recommendedName>
        <fullName evidence="7 18">Pyruvate kinase</fullName>
        <ecNumber evidence="6 18">2.7.1.40</ecNumber>
    </recommendedName>
</protein>
<dbReference type="InterPro" id="IPR015806">
    <property type="entry name" value="Pyrv_Knase_insert_dom_sf"/>
</dbReference>
<evidence type="ECO:0000259" key="21">
    <source>
        <dbReference type="Pfam" id="PF02887"/>
    </source>
</evidence>
<name>A0A7W7WRK0_9ACTN</name>
<gene>
    <name evidence="22" type="ORF">FHR38_005114</name>
</gene>
<evidence type="ECO:0000256" key="16">
    <source>
        <dbReference type="ARBA" id="ARBA00023317"/>
    </source>
</evidence>
<evidence type="ECO:0000259" key="20">
    <source>
        <dbReference type="Pfam" id="PF00224"/>
    </source>
</evidence>
<comment type="cofactor">
    <cofactor evidence="2">
        <name>K(+)</name>
        <dbReference type="ChEBI" id="CHEBI:29103"/>
    </cofactor>
</comment>
<comment type="caution">
    <text evidence="22">The sequence shown here is derived from an EMBL/GenBank/DDBJ whole genome shotgun (WGS) entry which is preliminary data.</text>
</comment>
<dbReference type="GO" id="GO:0016301">
    <property type="term" value="F:kinase activity"/>
    <property type="evidence" value="ECO:0007669"/>
    <property type="project" value="UniProtKB-KW"/>
</dbReference>
<evidence type="ECO:0000256" key="1">
    <source>
        <dbReference type="ARBA" id="ARBA00001946"/>
    </source>
</evidence>
<dbReference type="EMBL" id="JACHJW010000001">
    <property type="protein sequence ID" value="MBB4961381.1"/>
    <property type="molecule type" value="Genomic_DNA"/>
</dbReference>
<comment type="pathway">
    <text evidence="3 19">Carbohydrate degradation; glycolysis; pyruvate from D-glyceraldehyde 3-phosphate: step 5/5.</text>
</comment>
<dbReference type="GO" id="GO:0005524">
    <property type="term" value="F:ATP binding"/>
    <property type="evidence" value="ECO:0007669"/>
    <property type="project" value="UniProtKB-KW"/>
</dbReference>
<dbReference type="InterPro" id="IPR040442">
    <property type="entry name" value="Pyrv_kinase-like_dom_sf"/>
</dbReference>
<dbReference type="NCBIfam" id="TIGR01064">
    <property type="entry name" value="pyruv_kin"/>
    <property type="match status" value="1"/>
</dbReference>
<evidence type="ECO:0000256" key="14">
    <source>
        <dbReference type="ARBA" id="ARBA00022958"/>
    </source>
</evidence>
<dbReference type="GO" id="GO:0004743">
    <property type="term" value="F:pyruvate kinase activity"/>
    <property type="evidence" value="ECO:0007669"/>
    <property type="project" value="UniProtKB-UniRule"/>
</dbReference>
<proteinExistence type="inferred from homology"/>
<dbReference type="Gene3D" id="3.20.20.60">
    <property type="entry name" value="Phosphoenolpyruvate-binding domains"/>
    <property type="match status" value="1"/>
</dbReference>
<evidence type="ECO:0000256" key="5">
    <source>
        <dbReference type="ARBA" id="ARBA00011881"/>
    </source>
</evidence>
<dbReference type="Pfam" id="PF02887">
    <property type="entry name" value="PK_C"/>
    <property type="match status" value="1"/>
</dbReference>
<evidence type="ECO:0000256" key="11">
    <source>
        <dbReference type="ARBA" id="ARBA00022777"/>
    </source>
</evidence>
<dbReference type="NCBIfam" id="NF004886">
    <property type="entry name" value="PRK06247.1"/>
    <property type="match status" value="1"/>
</dbReference>
<dbReference type="SUPFAM" id="SSF51621">
    <property type="entry name" value="Phosphoenolpyruvate/pyruvate domain"/>
    <property type="match status" value="1"/>
</dbReference>
<feature type="domain" description="Pyruvate kinase C-terminal" evidence="21">
    <location>
        <begin position="354"/>
        <end position="465"/>
    </location>
</feature>
<keyword evidence="10" id="KW-0547">Nucleotide-binding</keyword>
<reference evidence="22 23" key="1">
    <citation type="submission" date="2020-08" db="EMBL/GenBank/DDBJ databases">
        <title>Sequencing the genomes of 1000 actinobacteria strains.</title>
        <authorList>
            <person name="Klenk H.-P."/>
        </authorList>
    </citation>
    <scope>NUCLEOTIDE SEQUENCE [LARGE SCALE GENOMIC DNA]</scope>
    <source>
        <strain evidence="22 23">DSM 45886</strain>
    </source>
</reference>
<evidence type="ECO:0000256" key="15">
    <source>
        <dbReference type="ARBA" id="ARBA00023152"/>
    </source>
</evidence>
<dbReference type="UniPathway" id="UPA00109">
    <property type="reaction ID" value="UER00188"/>
</dbReference>
<dbReference type="PRINTS" id="PR01050">
    <property type="entry name" value="PYRUVTKNASE"/>
</dbReference>
<dbReference type="Gene3D" id="3.40.1380.20">
    <property type="entry name" value="Pyruvate kinase, C-terminal domain"/>
    <property type="match status" value="1"/>
</dbReference>
<comment type="catalytic activity">
    <reaction evidence="17 19">
        <text>pyruvate + ATP = phosphoenolpyruvate + ADP + H(+)</text>
        <dbReference type="Rhea" id="RHEA:18157"/>
        <dbReference type="ChEBI" id="CHEBI:15361"/>
        <dbReference type="ChEBI" id="CHEBI:15378"/>
        <dbReference type="ChEBI" id="CHEBI:30616"/>
        <dbReference type="ChEBI" id="CHEBI:58702"/>
        <dbReference type="ChEBI" id="CHEBI:456216"/>
        <dbReference type="EC" id="2.7.1.40"/>
    </reaction>
</comment>
<dbReference type="Pfam" id="PF00224">
    <property type="entry name" value="PK"/>
    <property type="match status" value="1"/>
</dbReference>
<keyword evidence="14" id="KW-0630">Potassium</keyword>
<evidence type="ECO:0000313" key="22">
    <source>
        <dbReference type="EMBL" id="MBB4961381.1"/>
    </source>
</evidence>
<comment type="subunit">
    <text evidence="5">Homotetramer.</text>
</comment>
<dbReference type="GO" id="GO:0030955">
    <property type="term" value="F:potassium ion binding"/>
    <property type="evidence" value="ECO:0007669"/>
    <property type="project" value="UniProtKB-UniRule"/>
</dbReference>
<keyword evidence="16 22" id="KW-0670">Pyruvate</keyword>
<dbReference type="InterPro" id="IPR001697">
    <property type="entry name" value="Pyr_Knase"/>
</dbReference>
<dbReference type="Gene3D" id="2.40.33.10">
    <property type="entry name" value="PK beta-barrel domain-like"/>
    <property type="match status" value="1"/>
</dbReference>
<keyword evidence="11 19" id="KW-0418">Kinase</keyword>
<evidence type="ECO:0000256" key="19">
    <source>
        <dbReference type="RuleBase" id="RU000504"/>
    </source>
</evidence>
<evidence type="ECO:0000256" key="8">
    <source>
        <dbReference type="ARBA" id="ARBA00022679"/>
    </source>
</evidence>
<dbReference type="NCBIfam" id="NF004978">
    <property type="entry name" value="PRK06354.1"/>
    <property type="match status" value="1"/>
</dbReference>
<keyword evidence="13 19" id="KW-0460">Magnesium</keyword>
<dbReference type="InterPro" id="IPR015793">
    <property type="entry name" value="Pyrv_Knase_brl"/>
</dbReference>
<sequence length="480" mass="51224">MTRRAKIVCTLGPATSSPERIRGLVEAGMDVARLNFSHGSHADHEQVYQLVRQAAERAGRAVATLADLQGPKIRLGRFADGPHEWRTGDSVVITGDDILGSKDRVSCTYRKLPQEVQAGDRLLIDDGRVAIEVTAVDGNDIRCLVTEGGPVSNNKGVSLPNIAVSVPALSEKDAEDLRFALGLGVDLVALSFVRSPEDIKLVQAIMQEVGVHRPVLAKVEKPEAVTHLEAIVAAFDGVMVARGDLGVELPLEQVPLVQKRAVQLCRENAKPVIVATQMLDSMIESSRPTRAEASDVANAVLDGADGVMLSGETSVGRYPILTVDTMAKIVKTTESGSIGVPRLQHDPRTHGGALTIAASQIARAIGAKAMVAFSQTGDTVRRLSRLHCDLPLLAFTPVPEVRSQLALSWGVETFLMPFVQHTDDMFRQVDQALLGLDWANPGDYVVIVAGSPPGTPGSTNTLRVHQLGSLNGSTATQVVQ</sequence>
<dbReference type="SUPFAM" id="SSF50800">
    <property type="entry name" value="PK beta-barrel domain-like"/>
    <property type="match status" value="1"/>
</dbReference>
<dbReference type="EC" id="2.7.1.40" evidence="6 18"/>
<keyword evidence="8 19" id="KW-0808">Transferase</keyword>
<dbReference type="AlphaFoldDB" id="A0A7W7WRK0"/>
<evidence type="ECO:0000256" key="3">
    <source>
        <dbReference type="ARBA" id="ARBA00004997"/>
    </source>
</evidence>
<dbReference type="SUPFAM" id="SSF52935">
    <property type="entry name" value="PK C-terminal domain-like"/>
    <property type="match status" value="1"/>
</dbReference>
<keyword evidence="15 19" id="KW-0324">Glycolysis</keyword>
<comment type="cofactor">
    <cofactor evidence="1">
        <name>Mg(2+)</name>
        <dbReference type="ChEBI" id="CHEBI:18420"/>
    </cofactor>
</comment>
<dbReference type="InterPro" id="IPR011037">
    <property type="entry name" value="Pyrv_Knase-like_insert_dom_sf"/>
</dbReference>
<dbReference type="InterPro" id="IPR036918">
    <property type="entry name" value="Pyrv_Knase_C_sf"/>
</dbReference>
<dbReference type="GO" id="GO:0000287">
    <property type="term" value="F:magnesium ion binding"/>
    <property type="evidence" value="ECO:0007669"/>
    <property type="project" value="UniProtKB-UniRule"/>
</dbReference>
<dbReference type="InterPro" id="IPR015795">
    <property type="entry name" value="Pyrv_Knase_C"/>
</dbReference>
<organism evidence="22 23">
    <name type="scientific">Micromonospora polyrhachis</name>
    <dbReference type="NCBI Taxonomy" id="1282883"/>
    <lineage>
        <taxon>Bacteria</taxon>
        <taxon>Bacillati</taxon>
        <taxon>Actinomycetota</taxon>
        <taxon>Actinomycetes</taxon>
        <taxon>Micromonosporales</taxon>
        <taxon>Micromonosporaceae</taxon>
        <taxon>Micromonospora</taxon>
    </lineage>
</organism>
<dbReference type="NCBIfam" id="NF004491">
    <property type="entry name" value="PRK05826.1"/>
    <property type="match status" value="1"/>
</dbReference>
<evidence type="ECO:0000256" key="12">
    <source>
        <dbReference type="ARBA" id="ARBA00022840"/>
    </source>
</evidence>
<dbReference type="InterPro" id="IPR015813">
    <property type="entry name" value="Pyrv/PenolPyrv_kinase-like_dom"/>
</dbReference>
<dbReference type="FunFam" id="3.40.1380.20:FF:000009">
    <property type="entry name" value="Pyruvate kinase"/>
    <property type="match status" value="1"/>
</dbReference>
<evidence type="ECO:0000256" key="2">
    <source>
        <dbReference type="ARBA" id="ARBA00001958"/>
    </source>
</evidence>
<dbReference type="Proteomes" id="UP000578819">
    <property type="component" value="Unassembled WGS sequence"/>
</dbReference>
<evidence type="ECO:0000256" key="7">
    <source>
        <dbReference type="ARBA" id="ARBA00018587"/>
    </source>
</evidence>
<accession>A0A7W7WRK0</accession>